<feature type="transmembrane region" description="Helical" evidence="1">
    <location>
        <begin position="41"/>
        <end position="60"/>
    </location>
</feature>
<feature type="transmembrane region" description="Helical" evidence="1">
    <location>
        <begin position="6"/>
        <end position="29"/>
    </location>
</feature>
<feature type="transmembrane region" description="Helical" evidence="1">
    <location>
        <begin position="210"/>
        <end position="227"/>
    </location>
</feature>
<feature type="transmembrane region" description="Helical" evidence="1">
    <location>
        <begin position="172"/>
        <end position="198"/>
    </location>
</feature>
<feature type="transmembrane region" description="Helical" evidence="1">
    <location>
        <begin position="120"/>
        <end position="138"/>
    </location>
</feature>
<organism evidence="2 3">
    <name type="scientific">Steinernema glaseri</name>
    <dbReference type="NCBI Taxonomy" id="37863"/>
    <lineage>
        <taxon>Eukaryota</taxon>
        <taxon>Metazoa</taxon>
        <taxon>Ecdysozoa</taxon>
        <taxon>Nematoda</taxon>
        <taxon>Chromadorea</taxon>
        <taxon>Rhabditida</taxon>
        <taxon>Tylenchina</taxon>
        <taxon>Panagrolaimomorpha</taxon>
        <taxon>Strongyloidoidea</taxon>
        <taxon>Steinernematidae</taxon>
        <taxon>Steinernema</taxon>
    </lineage>
</organism>
<dbReference type="AlphaFoldDB" id="A0A1I7YTK6"/>
<accession>A0A1I7YTK6</accession>
<keyword evidence="1" id="KW-0472">Membrane</keyword>
<reference evidence="3" key="1">
    <citation type="submission" date="2016-11" db="UniProtKB">
        <authorList>
            <consortium name="WormBaseParasite"/>
        </authorList>
    </citation>
    <scope>IDENTIFICATION</scope>
</reference>
<feature type="transmembrane region" description="Helical" evidence="1">
    <location>
        <begin position="80"/>
        <end position="99"/>
    </location>
</feature>
<keyword evidence="1" id="KW-1133">Transmembrane helix</keyword>
<dbReference type="Gene3D" id="1.20.1070.10">
    <property type="entry name" value="Rhodopsin 7-helix transmembrane proteins"/>
    <property type="match status" value="1"/>
</dbReference>
<sequence>MSINTLIGLFYIISNGIAFPIYAIFLCVFISRDPFRNSTTFLIKFWLGVMECTQILSGMQSGFMTLFNIAEHDFVERLGGAFNCMALFTRPILLFVLACHRLLKVSWISSNSACSCGARFIKIPLSFAFILALWHFVYRLTDTGKAQFSLEFHVFRPPPYVPGTLNALFRDIVVNIDIVTITLTCLLDALIMAIFCCMKKSKGLQKIRQVDIPAMVHALLTLTHVFVVKCGSNDLYEGLLKKHTFNVMFIVWLQLLCTVNPLFYLFFVSRLRNEFLKFIRCRPCHEQARKPVYVLSKQESVVEAKNDNKESAAKRKNSAEETRRIHRLEVGKSIVQA</sequence>
<dbReference type="Proteomes" id="UP000095287">
    <property type="component" value="Unplaced"/>
</dbReference>
<keyword evidence="1" id="KW-0812">Transmembrane</keyword>
<keyword evidence="2" id="KW-1185">Reference proteome</keyword>
<feature type="transmembrane region" description="Helical" evidence="1">
    <location>
        <begin position="247"/>
        <end position="267"/>
    </location>
</feature>
<protein>
    <submittedName>
        <fullName evidence="3">G_PROTEIN_RECEP_F1_2 domain-containing protein</fullName>
    </submittedName>
</protein>
<evidence type="ECO:0000313" key="2">
    <source>
        <dbReference type="Proteomes" id="UP000095287"/>
    </source>
</evidence>
<dbReference type="WBParaSite" id="L893_g19564.t1">
    <property type="protein sequence ID" value="L893_g19564.t1"/>
    <property type="gene ID" value="L893_g19564"/>
</dbReference>
<evidence type="ECO:0000256" key="1">
    <source>
        <dbReference type="SAM" id="Phobius"/>
    </source>
</evidence>
<proteinExistence type="predicted"/>
<evidence type="ECO:0000313" key="3">
    <source>
        <dbReference type="WBParaSite" id="L893_g19564.t1"/>
    </source>
</evidence>
<name>A0A1I7YTK6_9BILA</name>
<dbReference type="SUPFAM" id="SSF81321">
    <property type="entry name" value="Family A G protein-coupled receptor-like"/>
    <property type="match status" value="1"/>
</dbReference>